<reference evidence="3" key="1">
    <citation type="journal article" date="2020" name="Stud. Mycol.">
        <title>101 Dothideomycetes genomes: a test case for predicting lifestyles and emergence of pathogens.</title>
        <authorList>
            <person name="Haridas S."/>
            <person name="Albert R."/>
            <person name="Binder M."/>
            <person name="Bloem J."/>
            <person name="Labutti K."/>
            <person name="Salamov A."/>
            <person name="Andreopoulos B."/>
            <person name="Baker S."/>
            <person name="Barry K."/>
            <person name="Bills G."/>
            <person name="Bluhm B."/>
            <person name="Cannon C."/>
            <person name="Castanera R."/>
            <person name="Culley D."/>
            <person name="Daum C."/>
            <person name="Ezra D."/>
            <person name="Gonzalez J."/>
            <person name="Henrissat B."/>
            <person name="Kuo A."/>
            <person name="Liang C."/>
            <person name="Lipzen A."/>
            <person name="Lutzoni F."/>
            <person name="Magnuson J."/>
            <person name="Mondo S."/>
            <person name="Nolan M."/>
            <person name="Ohm R."/>
            <person name="Pangilinan J."/>
            <person name="Park H.-J."/>
            <person name="Ramirez L."/>
            <person name="Alfaro M."/>
            <person name="Sun H."/>
            <person name="Tritt A."/>
            <person name="Yoshinaga Y."/>
            <person name="Zwiers L.-H."/>
            <person name="Turgeon B."/>
            <person name="Goodwin S."/>
            <person name="Spatafora J."/>
            <person name="Crous P."/>
            <person name="Grigoriev I."/>
        </authorList>
    </citation>
    <scope>NUCLEOTIDE SEQUENCE</scope>
    <source>
        <strain evidence="3">CBS 279.74</strain>
    </source>
</reference>
<dbReference type="Proteomes" id="UP000799428">
    <property type="component" value="Unassembled WGS sequence"/>
</dbReference>
<dbReference type="Pfam" id="PF12898">
    <property type="entry name" value="Stc1"/>
    <property type="match status" value="1"/>
</dbReference>
<proteinExistence type="predicted"/>
<feature type="compositionally biased region" description="Acidic residues" evidence="1">
    <location>
        <begin position="153"/>
        <end position="162"/>
    </location>
</feature>
<accession>A0A6G1K5V6</accession>
<dbReference type="AlphaFoldDB" id="A0A6G1K5V6"/>
<dbReference type="OrthoDB" id="3514033at2759"/>
<keyword evidence="4" id="KW-1185">Reference proteome</keyword>
<organism evidence="3 4">
    <name type="scientific">Pleomassaria siparia CBS 279.74</name>
    <dbReference type="NCBI Taxonomy" id="1314801"/>
    <lineage>
        <taxon>Eukaryota</taxon>
        <taxon>Fungi</taxon>
        <taxon>Dikarya</taxon>
        <taxon>Ascomycota</taxon>
        <taxon>Pezizomycotina</taxon>
        <taxon>Dothideomycetes</taxon>
        <taxon>Pleosporomycetidae</taxon>
        <taxon>Pleosporales</taxon>
        <taxon>Pleomassariaceae</taxon>
        <taxon>Pleomassaria</taxon>
    </lineage>
</organism>
<name>A0A6G1K5V6_9PLEO</name>
<evidence type="ECO:0000313" key="4">
    <source>
        <dbReference type="Proteomes" id="UP000799428"/>
    </source>
</evidence>
<dbReference type="EMBL" id="MU005772">
    <property type="protein sequence ID" value="KAF2708266.1"/>
    <property type="molecule type" value="Genomic_DNA"/>
</dbReference>
<feature type="compositionally biased region" description="Acidic residues" evidence="1">
    <location>
        <begin position="309"/>
        <end position="325"/>
    </location>
</feature>
<protein>
    <recommendedName>
        <fullName evidence="2">Stc1 domain-containing protein</fullName>
    </recommendedName>
</protein>
<gene>
    <name evidence="3" type="ORF">K504DRAFT_491945</name>
</gene>
<feature type="region of interest" description="Disordered" evidence="1">
    <location>
        <begin position="231"/>
        <end position="325"/>
    </location>
</feature>
<feature type="region of interest" description="Disordered" evidence="1">
    <location>
        <begin position="119"/>
        <end position="171"/>
    </location>
</feature>
<feature type="domain" description="Stc1" evidence="2">
    <location>
        <begin position="29"/>
        <end position="107"/>
    </location>
</feature>
<feature type="compositionally biased region" description="Polar residues" evidence="1">
    <location>
        <begin position="231"/>
        <end position="246"/>
    </location>
</feature>
<evidence type="ECO:0000259" key="2">
    <source>
        <dbReference type="Pfam" id="PF12898"/>
    </source>
</evidence>
<feature type="compositionally biased region" description="Basic and acidic residues" evidence="1">
    <location>
        <begin position="119"/>
        <end position="144"/>
    </location>
</feature>
<sequence>MSRRRNQVHAYDQVTSTMLRGVVLPQKLKCCRCEKHKNPPNFSETQLNHARMAMRNRIQYSVKCNQCNGSRIMEIKCTSCLDTKGLEEFAKSQRNKPDSAICFECTEIQLATEAVEPERYDNHRDAFQPSENDERWPEYWRDNVTDTNPSNAGDDDDDDDDARSDQRGGVSINNYMMNMAINNPPTATLIDTEDSYSLDCKTSGKIVNRGDPVMLTGEQWQVAQSKSWKIGSSANPASSDFNTNGYGTPVNPHRTASVSGSAQTFPSNFTERSKTTAATGGWAKIKAYKPEKQPESKPEPEEDWKSESDSDDGQAESDSDSDADI</sequence>
<feature type="compositionally biased region" description="Basic and acidic residues" evidence="1">
    <location>
        <begin position="288"/>
        <end position="308"/>
    </location>
</feature>
<evidence type="ECO:0000313" key="3">
    <source>
        <dbReference type="EMBL" id="KAF2708266.1"/>
    </source>
</evidence>
<feature type="compositionally biased region" description="Polar residues" evidence="1">
    <location>
        <begin position="254"/>
        <end position="278"/>
    </location>
</feature>
<evidence type="ECO:0000256" key="1">
    <source>
        <dbReference type="SAM" id="MobiDB-lite"/>
    </source>
</evidence>
<dbReference type="InterPro" id="IPR024630">
    <property type="entry name" value="Stc1"/>
</dbReference>